<protein>
    <submittedName>
        <fullName evidence="1">Uncharacterized protein</fullName>
    </submittedName>
</protein>
<dbReference type="OrthoDB" id="1233287at2"/>
<name>A0A327QUG4_9FLAO</name>
<dbReference type="RefSeq" id="WP_111624926.1">
    <property type="nucleotide sequence ID" value="NZ_QLLN01000007.1"/>
</dbReference>
<proteinExistence type="predicted"/>
<evidence type="ECO:0000313" key="1">
    <source>
        <dbReference type="EMBL" id="RAJ08010.1"/>
    </source>
</evidence>
<comment type="caution">
    <text evidence="1">The sequence shown here is derived from an EMBL/GenBank/DDBJ whole genome shotgun (WGS) entry which is preliminary data.</text>
</comment>
<dbReference type="AlphaFoldDB" id="A0A327QUG4"/>
<accession>A0A327QUG4</accession>
<reference evidence="1 2" key="1">
    <citation type="submission" date="2018-06" db="EMBL/GenBank/DDBJ databases">
        <title>Genomic Encyclopedia of Archaeal and Bacterial Type Strains, Phase II (KMG-II): from individual species to whole genera.</title>
        <authorList>
            <person name="Goeker M."/>
        </authorList>
    </citation>
    <scope>NUCLEOTIDE SEQUENCE [LARGE SCALE GENOMIC DNA]</scope>
    <source>
        <strain evidence="1 2">DSM 23522</strain>
    </source>
</reference>
<keyword evidence="2" id="KW-1185">Reference proteome</keyword>
<dbReference type="EMBL" id="QLLN01000007">
    <property type="protein sequence ID" value="RAJ08010.1"/>
    <property type="molecule type" value="Genomic_DNA"/>
</dbReference>
<gene>
    <name evidence="1" type="ORF">LV92_03573</name>
</gene>
<evidence type="ECO:0000313" key="2">
    <source>
        <dbReference type="Proteomes" id="UP000249696"/>
    </source>
</evidence>
<organism evidence="1 2">
    <name type="scientific">Arenibacter echinorum</name>
    <dbReference type="NCBI Taxonomy" id="440515"/>
    <lineage>
        <taxon>Bacteria</taxon>
        <taxon>Pseudomonadati</taxon>
        <taxon>Bacteroidota</taxon>
        <taxon>Flavobacteriia</taxon>
        <taxon>Flavobacteriales</taxon>
        <taxon>Flavobacteriaceae</taxon>
        <taxon>Arenibacter</taxon>
    </lineage>
</organism>
<sequence length="340" mass="38860">MANVIIDFCKEYENLPLNTQFLLKFKLDGTYKWIGGTMHVVSLTCSNRSVTLSTKIVMVEDAWAFKTFIQSKSAGPATLEISVDGIVKKKVLFKFHENKDVFNKAKNDLLVSELKYVAPEVNKEPRIAEYSGNYCMAASERGLSELLGDITHFYAVERTTHKRKNKVSFSGKSAVDRGKYFQKKGFTSAYHAFNGYRVNNVNKDLIYNASDDNDAKVQYGIVKYDIIEFNATGKSALTKIFEDDLRNKELGFHIYYFTVTDGFHTLVLIINKFSDPCNPTYEIWDQHGLSSSHGPMTDIAEGIRRQTSWTFANSCLNRYIKKKTQHIDSTTTFLWKIKQK</sequence>
<dbReference type="Proteomes" id="UP000249696">
    <property type="component" value="Unassembled WGS sequence"/>
</dbReference>